<evidence type="ECO:0000256" key="4">
    <source>
        <dbReference type="ARBA" id="ARBA00023136"/>
    </source>
</evidence>
<dbReference type="InterPro" id="IPR023393">
    <property type="entry name" value="START-like_dom_sf"/>
</dbReference>
<accession>A0AAD5LS91</accession>
<dbReference type="AlphaFoldDB" id="A0AAD5LS91"/>
<evidence type="ECO:0000313" key="6">
    <source>
        <dbReference type="EMBL" id="KAJ0391997.1"/>
    </source>
</evidence>
<dbReference type="PANTHER" id="PTHR13510:SF44">
    <property type="entry name" value="RABENOSYN-5"/>
    <property type="match status" value="1"/>
</dbReference>
<dbReference type="InterPro" id="IPR002781">
    <property type="entry name" value="TM_pro_TauE-like"/>
</dbReference>
<keyword evidence="4 5" id="KW-0472">Membrane</keyword>
<dbReference type="GO" id="GO:0016020">
    <property type="term" value="C:membrane"/>
    <property type="evidence" value="ECO:0007669"/>
    <property type="project" value="UniProtKB-SubCell"/>
</dbReference>
<dbReference type="Pfam" id="PF01925">
    <property type="entry name" value="TauE"/>
    <property type="match status" value="1"/>
</dbReference>
<dbReference type="CDD" id="cd00065">
    <property type="entry name" value="FYVE_like_SF"/>
    <property type="match status" value="1"/>
</dbReference>
<dbReference type="PANTHER" id="PTHR13510">
    <property type="entry name" value="FYVE-FINGER-CONTAINING RAB5 EFFECTOR PROTEIN RABENOSYN-5-RELATED"/>
    <property type="match status" value="1"/>
</dbReference>
<feature type="transmembrane region" description="Helical" evidence="5">
    <location>
        <begin position="681"/>
        <end position="710"/>
    </location>
</feature>
<comment type="caution">
    <text evidence="6">The sequence shown here is derived from an EMBL/GenBank/DDBJ whole genome shotgun (WGS) entry which is preliminary data.</text>
</comment>
<evidence type="ECO:0000256" key="1">
    <source>
        <dbReference type="ARBA" id="ARBA00004141"/>
    </source>
</evidence>
<dbReference type="Proteomes" id="UP001209570">
    <property type="component" value="Unassembled WGS sequence"/>
</dbReference>
<dbReference type="EMBL" id="JAKCXM010000757">
    <property type="protein sequence ID" value="KAJ0391997.1"/>
    <property type="molecule type" value="Genomic_DNA"/>
</dbReference>
<sequence>MWRHNGELSPARWAVVREREDVRVFHDLRTGMEGENKQLHVLLTVGTIVGALDDAMYGVLNHTTDTMRLKTAYVEDTIDNCAVLATVLSPTVEKPFQSMTIKWMVKKLPLAVRAMSKNRDAVYVESMGMRKLKNGERIGFQLLHSIDFPQTPPLPMFIRANISICSIWRQLEPDRVQIYTKTFFDVPDKLLLPLVIRSTADALVSVWRFMHCAQMKKITWFTRRRTPLLEDGKRRTSVSSQKGCSACGATSSRSSQCRDVLCGVCSRVVCKSCRVKRELFYIDLAGRLMRERIKICVPCLSVASRTKATHIAIEELNGTPAAGNTPLAELVKMSHGSSARFSKTANGAKRRSMTLSGNEFNPSTVLDRLERQQRTERVNLIVSNDMYGDAARHLDEEFDDTEAPILARFINHVPEGAARGQPDETLRALTNFTTQEFDSLWGLIEADIVAAWTTGRGRQSSASPRDAVFMTLTVLKHYNTWQKHAIDFEIGISSLEKVVHKVIGIIEPILYSRLVKPVNMEKQIAAGLTFQHYPQALYATDVKFQPAYRPSGRFTEQKVYFSAKHKLYGFKLECSVALPGLAVDLSEHRPGSASDLTMLLDRVQVHRQMLRKASDAAVDVTTDVTTFPNSWAMLVDKGYQGAFRRKHAALLLGALLSHAVAATSTADSLRPLSSVTTSDVVVIVIMAAGLAMASAGGVGGGTIVVPLLVLGLGFDIKYASPSSNFILMGGAIANAIFNLRKRHPHADRPLVDPDVCLAMVPAMMGGAVLGAFFSRLLPSYAISILFVVLLALAAMV</sequence>
<feature type="transmembrane region" description="Helical" evidence="5">
    <location>
        <begin position="722"/>
        <end position="739"/>
    </location>
</feature>
<proteinExistence type="predicted"/>
<gene>
    <name evidence="6" type="ORF">P43SY_008604</name>
</gene>
<evidence type="ECO:0000256" key="3">
    <source>
        <dbReference type="ARBA" id="ARBA00022989"/>
    </source>
</evidence>
<keyword evidence="3 5" id="KW-1133">Transmembrane helix</keyword>
<dbReference type="InterPro" id="IPR052727">
    <property type="entry name" value="Rab4/Rab5_effector"/>
</dbReference>
<evidence type="ECO:0000256" key="2">
    <source>
        <dbReference type="ARBA" id="ARBA00022692"/>
    </source>
</evidence>
<name>A0AAD5LS91_PYTIN</name>
<comment type="subcellular location">
    <subcellularLocation>
        <location evidence="1">Membrane</location>
        <topology evidence="1">Multi-pass membrane protein</topology>
    </subcellularLocation>
</comment>
<evidence type="ECO:0000313" key="7">
    <source>
        <dbReference type="Proteomes" id="UP001209570"/>
    </source>
</evidence>
<feature type="transmembrane region" description="Helical" evidence="5">
    <location>
        <begin position="751"/>
        <end position="773"/>
    </location>
</feature>
<organism evidence="6 7">
    <name type="scientific">Pythium insidiosum</name>
    <name type="common">Pythiosis disease agent</name>
    <dbReference type="NCBI Taxonomy" id="114742"/>
    <lineage>
        <taxon>Eukaryota</taxon>
        <taxon>Sar</taxon>
        <taxon>Stramenopiles</taxon>
        <taxon>Oomycota</taxon>
        <taxon>Peronosporomycetes</taxon>
        <taxon>Pythiales</taxon>
        <taxon>Pythiaceae</taxon>
        <taxon>Pythium</taxon>
    </lineage>
</organism>
<dbReference type="Gene3D" id="3.30.530.20">
    <property type="match status" value="1"/>
</dbReference>
<evidence type="ECO:0000256" key="5">
    <source>
        <dbReference type="SAM" id="Phobius"/>
    </source>
</evidence>
<reference evidence="6" key="1">
    <citation type="submission" date="2021-12" db="EMBL/GenBank/DDBJ databases">
        <title>Prjna785345.</title>
        <authorList>
            <person name="Rujirawat T."/>
            <person name="Krajaejun T."/>
        </authorList>
    </citation>
    <scope>NUCLEOTIDE SEQUENCE</scope>
    <source>
        <strain evidence="6">Pi057C3</strain>
    </source>
</reference>
<evidence type="ECO:0008006" key="8">
    <source>
        <dbReference type="Google" id="ProtNLM"/>
    </source>
</evidence>
<feature type="transmembrane region" description="Helical" evidence="5">
    <location>
        <begin position="779"/>
        <end position="795"/>
    </location>
</feature>
<protein>
    <recommendedName>
        <fullName evidence="8">FYVE-type domain-containing protein</fullName>
    </recommendedName>
</protein>
<keyword evidence="7" id="KW-1185">Reference proteome</keyword>
<keyword evidence="2 5" id="KW-0812">Transmembrane</keyword>